<keyword evidence="1" id="KW-0472">Membrane</keyword>
<dbReference type="Proteomes" id="UP001597368">
    <property type="component" value="Unassembled WGS sequence"/>
</dbReference>
<keyword evidence="1" id="KW-0812">Transmembrane</keyword>
<feature type="transmembrane region" description="Helical" evidence="1">
    <location>
        <begin position="63"/>
        <end position="81"/>
    </location>
</feature>
<keyword evidence="3" id="KW-1185">Reference proteome</keyword>
<keyword evidence="1" id="KW-1133">Transmembrane helix</keyword>
<accession>A0ABW4T5C2</accession>
<dbReference type="EMBL" id="JBHUFV010000051">
    <property type="protein sequence ID" value="MFD1936628.1"/>
    <property type="molecule type" value="Genomic_DNA"/>
</dbReference>
<evidence type="ECO:0000313" key="3">
    <source>
        <dbReference type="Proteomes" id="UP001597368"/>
    </source>
</evidence>
<dbReference type="RefSeq" id="WP_379577081.1">
    <property type="nucleotide sequence ID" value="NZ_JBHUFV010000051.1"/>
</dbReference>
<sequence length="82" mass="9368">MIIVMSMTWKERRSLFDIEDALARDDAEFVERINAINRIEADDASAASSDACWERWLYRHYPTLLLAALVLIVLAVLTAIVD</sequence>
<reference evidence="3" key="1">
    <citation type="journal article" date="2019" name="Int. J. Syst. Evol. Microbiol.">
        <title>The Global Catalogue of Microorganisms (GCM) 10K type strain sequencing project: providing services to taxonomists for standard genome sequencing and annotation.</title>
        <authorList>
            <consortium name="The Broad Institute Genomics Platform"/>
            <consortium name="The Broad Institute Genome Sequencing Center for Infectious Disease"/>
            <person name="Wu L."/>
            <person name="Ma J."/>
        </authorList>
    </citation>
    <scope>NUCLEOTIDE SEQUENCE [LARGE SCALE GENOMIC DNA]</scope>
    <source>
        <strain evidence="3">ICMP 6774ER</strain>
    </source>
</reference>
<protein>
    <recommendedName>
        <fullName evidence="4">DUF3040 domain-containing protein</fullName>
    </recommendedName>
</protein>
<gene>
    <name evidence="2" type="ORF">ACFSKW_34665</name>
</gene>
<organism evidence="2 3">
    <name type="scientific">Nonomuraea mangrovi</name>
    <dbReference type="NCBI Taxonomy" id="2316207"/>
    <lineage>
        <taxon>Bacteria</taxon>
        <taxon>Bacillati</taxon>
        <taxon>Actinomycetota</taxon>
        <taxon>Actinomycetes</taxon>
        <taxon>Streptosporangiales</taxon>
        <taxon>Streptosporangiaceae</taxon>
        <taxon>Nonomuraea</taxon>
    </lineage>
</organism>
<comment type="caution">
    <text evidence="2">The sequence shown here is derived from an EMBL/GenBank/DDBJ whole genome shotgun (WGS) entry which is preliminary data.</text>
</comment>
<evidence type="ECO:0000313" key="2">
    <source>
        <dbReference type="EMBL" id="MFD1936628.1"/>
    </source>
</evidence>
<evidence type="ECO:0008006" key="4">
    <source>
        <dbReference type="Google" id="ProtNLM"/>
    </source>
</evidence>
<proteinExistence type="predicted"/>
<evidence type="ECO:0000256" key="1">
    <source>
        <dbReference type="SAM" id="Phobius"/>
    </source>
</evidence>
<name>A0ABW4T5C2_9ACTN</name>